<dbReference type="InterPro" id="IPR001245">
    <property type="entry name" value="Ser-Thr/Tyr_kinase_cat_dom"/>
</dbReference>
<evidence type="ECO:0000313" key="3">
    <source>
        <dbReference type="EMBL" id="CAJ0572247.1"/>
    </source>
</evidence>
<feature type="non-terminal residue" evidence="3">
    <location>
        <position position="1"/>
    </location>
</feature>
<feature type="region of interest" description="Disordered" evidence="1">
    <location>
        <begin position="697"/>
        <end position="761"/>
    </location>
</feature>
<dbReference type="PANTHER" id="PTHR44329">
    <property type="entry name" value="SERINE/THREONINE-PROTEIN KINASE TNNI3K-RELATED"/>
    <property type="match status" value="1"/>
</dbReference>
<feature type="domain" description="Protein kinase" evidence="2">
    <location>
        <begin position="83"/>
        <end position="326"/>
    </location>
</feature>
<feature type="compositionally biased region" description="Basic residues" evidence="1">
    <location>
        <begin position="14"/>
        <end position="23"/>
    </location>
</feature>
<evidence type="ECO:0000313" key="4">
    <source>
        <dbReference type="Proteomes" id="UP001177023"/>
    </source>
</evidence>
<dbReference type="Gene3D" id="3.30.200.20">
    <property type="entry name" value="Phosphorylase Kinase, domain 1"/>
    <property type="match status" value="1"/>
</dbReference>
<dbReference type="InterPro" id="IPR011009">
    <property type="entry name" value="Kinase-like_dom_sf"/>
</dbReference>
<feature type="region of interest" description="Disordered" evidence="1">
    <location>
        <begin position="396"/>
        <end position="512"/>
    </location>
</feature>
<dbReference type="PROSITE" id="PS50011">
    <property type="entry name" value="PROTEIN_KINASE_DOM"/>
    <property type="match status" value="1"/>
</dbReference>
<proteinExistence type="predicted"/>
<gene>
    <name evidence="3" type="ORF">MSPICULIGERA_LOCUS10636</name>
</gene>
<reference evidence="3" key="1">
    <citation type="submission" date="2023-06" db="EMBL/GenBank/DDBJ databases">
        <authorList>
            <person name="Delattre M."/>
        </authorList>
    </citation>
    <scope>NUCLEOTIDE SEQUENCE</scope>
    <source>
        <strain evidence="3">AF72</strain>
    </source>
</reference>
<dbReference type="GO" id="GO:0005524">
    <property type="term" value="F:ATP binding"/>
    <property type="evidence" value="ECO:0007669"/>
    <property type="project" value="InterPro"/>
</dbReference>
<dbReference type="Gene3D" id="1.10.510.10">
    <property type="entry name" value="Transferase(Phosphotransferase) domain 1"/>
    <property type="match status" value="1"/>
</dbReference>
<feature type="compositionally biased region" description="Low complexity" evidence="1">
    <location>
        <begin position="443"/>
        <end position="457"/>
    </location>
</feature>
<dbReference type="GO" id="GO:0004674">
    <property type="term" value="F:protein serine/threonine kinase activity"/>
    <property type="evidence" value="ECO:0007669"/>
    <property type="project" value="TreeGrafter"/>
</dbReference>
<comment type="caution">
    <text evidence="3">The sequence shown here is derived from an EMBL/GenBank/DDBJ whole genome shotgun (WGS) entry which is preliminary data.</text>
</comment>
<dbReference type="InterPro" id="IPR008271">
    <property type="entry name" value="Ser/Thr_kinase_AS"/>
</dbReference>
<name>A0AA36FYX1_9BILA</name>
<dbReference type="EMBL" id="CATQJA010002593">
    <property type="protein sequence ID" value="CAJ0572247.1"/>
    <property type="molecule type" value="Genomic_DNA"/>
</dbReference>
<dbReference type="SMART" id="SM00220">
    <property type="entry name" value="S_TKc"/>
    <property type="match status" value="1"/>
</dbReference>
<dbReference type="GO" id="GO:0005737">
    <property type="term" value="C:cytoplasm"/>
    <property type="evidence" value="ECO:0007669"/>
    <property type="project" value="TreeGrafter"/>
</dbReference>
<dbReference type="SUPFAM" id="SSF56112">
    <property type="entry name" value="Protein kinase-like (PK-like)"/>
    <property type="match status" value="1"/>
</dbReference>
<dbReference type="PANTHER" id="PTHR44329:SF304">
    <property type="entry name" value="MITOGEN-ACTIVATED PROTEIN KINASE KINASE KINASE 13-LIKE ISOFORM X1"/>
    <property type="match status" value="1"/>
</dbReference>
<dbReference type="PROSITE" id="PS00108">
    <property type="entry name" value="PROTEIN_KINASE_ST"/>
    <property type="match status" value="1"/>
</dbReference>
<dbReference type="PRINTS" id="PR00109">
    <property type="entry name" value="TYRKINASE"/>
</dbReference>
<protein>
    <recommendedName>
        <fullName evidence="2">Protein kinase domain-containing protein</fullName>
    </recommendedName>
</protein>
<accession>A0AA36FYX1</accession>
<dbReference type="Proteomes" id="UP001177023">
    <property type="component" value="Unassembled WGS sequence"/>
</dbReference>
<keyword evidence="4" id="KW-1185">Reference proteome</keyword>
<feature type="compositionally biased region" description="Polar residues" evidence="1">
    <location>
        <begin position="431"/>
        <end position="442"/>
    </location>
</feature>
<dbReference type="Pfam" id="PF07714">
    <property type="entry name" value="PK_Tyr_Ser-Thr"/>
    <property type="match status" value="1"/>
</dbReference>
<dbReference type="AlphaFoldDB" id="A0AA36FYX1"/>
<feature type="compositionally biased region" description="Polar residues" evidence="1">
    <location>
        <begin position="482"/>
        <end position="491"/>
    </location>
</feature>
<dbReference type="GO" id="GO:0006950">
    <property type="term" value="P:response to stress"/>
    <property type="evidence" value="ECO:0007669"/>
    <property type="project" value="UniProtKB-ARBA"/>
</dbReference>
<dbReference type="InterPro" id="IPR000719">
    <property type="entry name" value="Prot_kinase_dom"/>
</dbReference>
<organism evidence="3 4">
    <name type="scientific">Mesorhabditis spiculigera</name>
    <dbReference type="NCBI Taxonomy" id="96644"/>
    <lineage>
        <taxon>Eukaryota</taxon>
        <taxon>Metazoa</taxon>
        <taxon>Ecdysozoa</taxon>
        <taxon>Nematoda</taxon>
        <taxon>Chromadorea</taxon>
        <taxon>Rhabditida</taxon>
        <taxon>Rhabditina</taxon>
        <taxon>Rhabditomorpha</taxon>
        <taxon>Rhabditoidea</taxon>
        <taxon>Rhabditidae</taxon>
        <taxon>Mesorhabditinae</taxon>
        <taxon>Mesorhabditis</taxon>
    </lineage>
</organism>
<feature type="region of interest" description="Disordered" evidence="1">
    <location>
        <begin position="525"/>
        <end position="583"/>
    </location>
</feature>
<sequence>MAPVETKSAPASPQHHHQHHHHLQQPMMPIPAGKKEGLGYASGLLNPISSCFSFILPGIFRRPQTDSIASYTGDDWEIPFESITNLEWLGAGSQGAVFTGKLNAQVVAVKKVKELRDTETSHLRHLAHRNIVKFMGVCTQAPCFCLVMEFCSNGQLNELLSGGQPIPHQRWVDMARQVAAGMSYLHANKIVHRDLKSPNILVAGDGTMKISDFGTSQHWKGERDSALMSFCGTVSWMAPEMIKKEPCSEKVDIWSFGVVLWEMVTCELPYRGIDSMAVLFGVGSGKLALPMPTMLPDGLRMLIQQCWSQKPRNRPSFQGVLQHLDILGNELAGWGEAKNSSAESEISPSGRDGTIEVAHFRARLTTAGPSSSAQGREVIEGRRLPSSVFSTHVAHPSLYGADDGMSSSSGEEQVEDEIDGSPDMRRGSPYRCSQASSWSGHPSFSRQSSLRSSQGLRPTRPSPLRPHNASMSPSLARESAMRHSSSSQQWSEFARNCPARHSGFSEDSGIQLGPSRVNSCSILEETGPLTPQHPSLLTRAHEGRWSDGSARRRTKRPRDAFRRDSPARLPQVRHNRDKEKRASCPVQLPERELSVVSQQSDTIYDNYDRSASVAPSSSYDEALANYGSTATLPPALSNAMSSTSVSTIPCRPQPLPPFCPGGTGYSNPLYASPISTYENPLVDPSNLLRVHPNVDLASSIDSNNPGRPEDLRDSDSDASGESSSEAEGVEGGDVGDRENGNIFESSLDSNRASNTFRPDEVTAVEKRHRELMLLESSSMASSLERSLERSLEMAAIHSDGLSDRETALRRVQRTIKTHRRTHSGGQPVHMAIVDETSTESDESEAVAC</sequence>
<feature type="region of interest" description="Disordered" evidence="1">
    <location>
        <begin position="1"/>
        <end position="32"/>
    </location>
</feature>
<feature type="compositionally biased region" description="Basic and acidic residues" evidence="1">
    <location>
        <begin position="557"/>
        <end position="566"/>
    </location>
</feature>
<evidence type="ECO:0000259" key="2">
    <source>
        <dbReference type="PROSITE" id="PS50011"/>
    </source>
</evidence>
<evidence type="ECO:0000256" key="1">
    <source>
        <dbReference type="SAM" id="MobiDB-lite"/>
    </source>
</evidence>
<feature type="compositionally biased region" description="Low complexity" evidence="1">
    <location>
        <begin position="717"/>
        <end position="726"/>
    </location>
</feature>
<feature type="compositionally biased region" description="Polar residues" evidence="1">
    <location>
        <begin position="742"/>
        <end position="756"/>
    </location>
</feature>
<dbReference type="InterPro" id="IPR051681">
    <property type="entry name" value="Ser/Thr_Kinases-Pseudokinases"/>
</dbReference>